<dbReference type="RefSeq" id="WP_369017936.1">
    <property type="nucleotide sequence ID" value="NZ_CP121689.1"/>
</dbReference>
<dbReference type="CDD" id="cd19096">
    <property type="entry name" value="AKR_Fe-S_oxidoreductase"/>
    <property type="match status" value="1"/>
</dbReference>
<evidence type="ECO:0000256" key="1">
    <source>
        <dbReference type="ARBA" id="ARBA00022723"/>
    </source>
</evidence>
<reference evidence="5 6" key="1">
    <citation type="submission" date="2023-03" db="EMBL/GenBank/DDBJ databases">
        <title>Novel Species.</title>
        <authorList>
            <person name="Ma S."/>
        </authorList>
    </citation>
    <scope>NUCLEOTIDE SEQUENCE [LARGE SCALE GENOMIC DNA]</scope>
    <source>
        <strain evidence="5 6">B11</strain>
    </source>
</reference>
<organism evidence="5 6">
    <name type="scientific">Thermatribacter velox</name>
    <dbReference type="NCBI Taxonomy" id="3039681"/>
    <lineage>
        <taxon>Bacteria</taxon>
        <taxon>Pseudomonadati</taxon>
        <taxon>Atribacterota</taxon>
        <taxon>Atribacteria</taxon>
        <taxon>Atribacterales</taxon>
        <taxon>Thermatribacteraceae</taxon>
        <taxon>Thermatribacter</taxon>
    </lineage>
</organism>
<evidence type="ECO:0000313" key="5">
    <source>
        <dbReference type="EMBL" id="WZL75786.1"/>
    </source>
</evidence>
<dbReference type="Pfam" id="PF00248">
    <property type="entry name" value="Aldo_ket_red"/>
    <property type="match status" value="1"/>
</dbReference>
<accession>A0ABZ2YCA9</accession>
<feature type="domain" description="4Fe-4S ferredoxin-type" evidence="4">
    <location>
        <begin position="341"/>
        <end position="370"/>
    </location>
</feature>
<proteinExistence type="predicted"/>
<evidence type="ECO:0000259" key="4">
    <source>
        <dbReference type="PROSITE" id="PS51379"/>
    </source>
</evidence>
<evidence type="ECO:0000256" key="2">
    <source>
        <dbReference type="ARBA" id="ARBA00023004"/>
    </source>
</evidence>
<dbReference type="InterPro" id="IPR009051">
    <property type="entry name" value="Helical_ferredxn"/>
</dbReference>
<keyword evidence="6" id="KW-1185">Reference proteome</keyword>
<dbReference type="InterPro" id="IPR053135">
    <property type="entry name" value="AKR2_Oxidoreductase"/>
</dbReference>
<keyword evidence="2" id="KW-0408">Iron</keyword>
<evidence type="ECO:0000313" key="6">
    <source>
        <dbReference type="Proteomes" id="UP001461341"/>
    </source>
</evidence>
<dbReference type="InterPro" id="IPR017900">
    <property type="entry name" value="4Fe4S_Fe_S_CS"/>
</dbReference>
<dbReference type="PANTHER" id="PTHR43312:SF2">
    <property type="entry name" value="OXIDOREDUCTASE"/>
    <property type="match status" value="1"/>
</dbReference>
<dbReference type="SUPFAM" id="SSF51430">
    <property type="entry name" value="NAD(P)-linked oxidoreductase"/>
    <property type="match status" value="1"/>
</dbReference>
<dbReference type="PROSITE" id="PS51379">
    <property type="entry name" value="4FE4S_FER_2"/>
    <property type="match status" value="1"/>
</dbReference>
<dbReference type="Proteomes" id="UP001461341">
    <property type="component" value="Chromosome"/>
</dbReference>
<dbReference type="PANTHER" id="PTHR43312">
    <property type="entry name" value="D-THREO-ALDOSE 1-DEHYDROGENASE"/>
    <property type="match status" value="1"/>
</dbReference>
<dbReference type="Gene3D" id="1.10.1060.10">
    <property type="entry name" value="Alpha-helical ferredoxin"/>
    <property type="match status" value="1"/>
</dbReference>
<keyword evidence="1" id="KW-0479">Metal-binding</keyword>
<keyword evidence="3" id="KW-0411">Iron-sulfur</keyword>
<dbReference type="InterPro" id="IPR017896">
    <property type="entry name" value="4Fe4S_Fe-S-bd"/>
</dbReference>
<dbReference type="Gene3D" id="3.20.20.100">
    <property type="entry name" value="NADP-dependent oxidoreductase domain"/>
    <property type="match status" value="1"/>
</dbReference>
<protein>
    <submittedName>
        <fullName evidence="5">Aldo/keto reductase</fullName>
    </submittedName>
</protein>
<dbReference type="SUPFAM" id="SSF46548">
    <property type="entry name" value="alpha-helical ferredoxin"/>
    <property type="match status" value="1"/>
</dbReference>
<sequence>MQYRKFGKLDFEVSILGFGAMRLPLFDKNDESKIDEKEAIAMIRYAIDQGVNYVDTAYPYHKGNSEIVVGKALKEGYREKTKIATKLPTWLIQSEKDLDKYLAEQLKKLSTDYIDFYLIHALDKNRWETVLKHRVLEWAEKAMERGDILHLGFSFHDDLPTFKKIVDAYPWVFCQIQYNYLDVDFQAGREGLLYAHSKGLAVVIMEPLKGGNLVNLSEFALQRFREANPHRSPAAWALLWLWNQEEVTTVLSGMSTMEQVKENIEIARNAHPGILTQEELEAIDEVRAILKKEAPIPCTTCHYCVPCPQGVNIPFLFGLYNQVFQFQDKREQAEKTYFGFLKEEERPGNCVECGICEEKCPQQIPIRDWLKKVEQFFERKN</sequence>
<name>A0ABZ2YCA9_9BACT</name>
<dbReference type="InterPro" id="IPR036812">
    <property type="entry name" value="NAD(P)_OxRdtase_dom_sf"/>
</dbReference>
<dbReference type="Pfam" id="PF13187">
    <property type="entry name" value="Fer4_9"/>
    <property type="match status" value="1"/>
</dbReference>
<evidence type="ECO:0000256" key="3">
    <source>
        <dbReference type="ARBA" id="ARBA00023014"/>
    </source>
</evidence>
<dbReference type="PROSITE" id="PS00198">
    <property type="entry name" value="4FE4S_FER_1"/>
    <property type="match status" value="1"/>
</dbReference>
<dbReference type="EMBL" id="CP121689">
    <property type="protein sequence ID" value="WZL75786.1"/>
    <property type="molecule type" value="Genomic_DNA"/>
</dbReference>
<gene>
    <name evidence="5" type="ORF">QBE54_09375</name>
</gene>
<dbReference type="InterPro" id="IPR023210">
    <property type="entry name" value="NADP_OxRdtase_dom"/>
</dbReference>